<proteinExistence type="predicted"/>
<keyword evidence="1" id="KW-0472">Membrane</keyword>
<reference evidence="3" key="1">
    <citation type="journal article" date="2019" name="Int. J. Syst. Evol. Microbiol.">
        <title>The Global Catalogue of Microorganisms (GCM) 10K type strain sequencing project: providing services to taxonomists for standard genome sequencing and annotation.</title>
        <authorList>
            <consortium name="The Broad Institute Genomics Platform"/>
            <consortium name="The Broad Institute Genome Sequencing Center for Infectious Disease"/>
            <person name="Wu L."/>
            <person name="Ma J."/>
        </authorList>
    </citation>
    <scope>NUCLEOTIDE SEQUENCE [LARGE SCALE GENOMIC DNA]</scope>
    <source>
        <strain evidence="3">CGMCC 1.15922</strain>
    </source>
</reference>
<accession>A0ABQ3IL01</accession>
<sequence>MGGSSRSNQSTSNQQQTNNIVNDGEFAGAGNVSIDESDHSITDAYNTETNIEVAIDEDYDYSTNLEDSNNTDNSINDSNVNFAGGDIVLSDSGAINAAQEIALKALEESTKQNSAANELSQSALDVNGKVTAQAIESVEKTAEKAFETSVYAIDEVSDFAELSVDTIGKTTTDVINELSSSSEAFANNLNQATQANFSANEKALGVISDNNTKDKETIAELAKNTALAGQDIVATSSEKMVMYMAVAVALGFVTMAYMARGK</sequence>
<name>A0ABQ3IL01_9GAMM</name>
<keyword evidence="1" id="KW-0812">Transmembrane</keyword>
<evidence type="ECO:0000313" key="2">
    <source>
        <dbReference type="EMBL" id="GHE87473.1"/>
    </source>
</evidence>
<dbReference type="Proteomes" id="UP000626370">
    <property type="component" value="Unassembled WGS sequence"/>
</dbReference>
<dbReference type="RefSeq" id="WP_189377755.1">
    <property type="nucleotide sequence ID" value="NZ_BNAH01000005.1"/>
</dbReference>
<protein>
    <recommendedName>
        <fullName evidence="4">Chemotaxis protein</fullName>
    </recommendedName>
</protein>
<evidence type="ECO:0000313" key="3">
    <source>
        <dbReference type="Proteomes" id="UP000626370"/>
    </source>
</evidence>
<keyword evidence="1" id="KW-1133">Transmembrane helix</keyword>
<feature type="transmembrane region" description="Helical" evidence="1">
    <location>
        <begin position="240"/>
        <end position="259"/>
    </location>
</feature>
<gene>
    <name evidence="2" type="ORF">GCM10011501_16190</name>
</gene>
<evidence type="ECO:0000256" key="1">
    <source>
        <dbReference type="SAM" id="Phobius"/>
    </source>
</evidence>
<dbReference type="EMBL" id="BNAH01000005">
    <property type="protein sequence ID" value="GHE87473.1"/>
    <property type="molecule type" value="Genomic_DNA"/>
</dbReference>
<comment type="caution">
    <text evidence="2">The sequence shown here is derived from an EMBL/GenBank/DDBJ whole genome shotgun (WGS) entry which is preliminary data.</text>
</comment>
<organism evidence="2 3">
    <name type="scientific">Thalassotalea profundi</name>
    <dbReference type="NCBI Taxonomy" id="2036687"/>
    <lineage>
        <taxon>Bacteria</taxon>
        <taxon>Pseudomonadati</taxon>
        <taxon>Pseudomonadota</taxon>
        <taxon>Gammaproteobacteria</taxon>
        <taxon>Alteromonadales</taxon>
        <taxon>Colwelliaceae</taxon>
        <taxon>Thalassotalea</taxon>
    </lineage>
</organism>
<evidence type="ECO:0008006" key="4">
    <source>
        <dbReference type="Google" id="ProtNLM"/>
    </source>
</evidence>
<keyword evidence="3" id="KW-1185">Reference proteome</keyword>